<sequence>MELSNIELLFLSKNTTSLNQPLDMGIIKAFKCHYFNALVDSCYFENTDNYTDVFNSITIKYAIIMVFIAWEAIEEKSMISCFKKGLVDPKRHKGFSYRYSRGLNFYRPQKC</sequence>
<reference evidence="2 3" key="1">
    <citation type="journal article" date="2020" name="Genome Biol. Evol.">
        <title>Comparative genomics of strictly vertically transmitted, feminizing microsporidia endosymbionts of amphipod crustaceans.</title>
        <authorList>
            <person name="Cormier A."/>
            <person name="Chebbi M.A."/>
            <person name="Giraud I."/>
            <person name="Wattier R."/>
            <person name="Teixeira M."/>
            <person name="Gilbert C."/>
            <person name="Rigaud T."/>
            <person name="Cordaux R."/>
        </authorList>
    </citation>
    <scope>NUCLEOTIDE SEQUENCE [LARGE SCALE GENOMIC DNA]</scope>
    <source>
        <strain evidence="2 3">Ou3-Ou53</strain>
    </source>
</reference>
<evidence type="ECO:0000259" key="1">
    <source>
        <dbReference type="Pfam" id="PF03184"/>
    </source>
</evidence>
<dbReference type="Proteomes" id="UP000740883">
    <property type="component" value="Unassembled WGS sequence"/>
</dbReference>
<dbReference type="AlphaFoldDB" id="A0A9P6GZ54"/>
<proteinExistence type="predicted"/>
<dbReference type="Pfam" id="PF03184">
    <property type="entry name" value="DDE_1"/>
    <property type="match status" value="1"/>
</dbReference>
<dbReference type="OrthoDB" id="2392502at2759"/>
<dbReference type="EMBL" id="SBJO01000116">
    <property type="protein sequence ID" value="KAF9762966.1"/>
    <property type="molecule type" value="Genomic_DNA"/>
</dbReference>
<evidence type="ECO:0000313" key="3">
    <source>
        <dbReference type="Proteomes" id="UP000740883"/>
    </source>
</evidence>
<name>A0A9P6GZ54_9MICR</name>
<protein>
    <submittedName>
        <fullName evidence="2">Tigger transposable element-derived protein 6</fullName>
    </submittedName>
</protein>
<gene>
    <name evidence="2" type="primary">TIGD6_2</name>
    <name evidence="2" type="ORF">NGRA_1622</name>
</gene>
<dbReference type="InterPro" id="IPR004875">
    <property type="entry name" value="DDE_SF_endonuclease_dom"/>
</dbReference>
<accession>A0A9P6GZ54</accession>
<organism evidence="2 3">
    <name type="scientific">Nosema granulosis</name>
    <dbReference type="NCBI Taxonomy" id="83296"/>
    <lineage>
        <taxon>Eukaryota</taxon>
        <taxon>Fungi</taxon>
        <taxon>Fungi incertae sedis</taxon>
        <taxon>Microsporidia</taxon>
        <taxon>Nosematidae</taxon>
        <taxon>Nosema</taxon>
    </lineage>
</organism>
<feature type="domain" description="DDE-1" evidence="1">
    <location>
        <begin position="1"/>
        <end position="82"/>
    </location>
</feature>
<comment type="caution">
    <text evidence="2">The sequence shown here is derived from an EMBL/GenBank/DDBJ whole genome shotgun (WGS) entry which is preliminary data.</text>
</comment>
<keyword evidence="3" id="KW-1185">Reference proteome</keyword>
<evidence type="ECO:0000313" key="2">
    <source>
        <dbReference type="EMBL" id="KAF9762966.1"/>
    </source>
</evidence>
<dbReference type="GO" id="GO:0003676">
    <property type="term" value="F:nucleic acid binding"/>
    <property type="evidence" value="ECO:0007669"/>
    <property type="project" value="InterPro"/>
</dbReference>